<keyword evidence="2" id="KW-1185">Reference proteome</keyword>
<reference evidence="1 2" key="1">
    <citation type="submission" date="2020-08" db="EMBL/GenBank/DDBJ databases">
        <title>Genomic Encyclopedia of Type Strains, Phase IV (KMG-IV): sequencing the most valuable type-strain genomes for metagenomic binning, comparative biology and taxonomic classification.</title>
        <authorList>
            <person name="Goeker M."/>
        </authorList>
    </citation>
    <scope>NUCLEOTIDE SEQUENCE [LARGE SCALE GENOMIC DNA]</scope>
    <source>
        <strain evidence="1 2">DSM 29007</strain>
    </source>
</reference>
<dbReference type="EMBL" id="JACHIA010000001">
    <property type="protein sequence ID" value="MBB6068697.1"/>
    <property type="molecule type" value="Genomic_DNA"/>
</dbReference>
<evidence type="ECO:0000313" key="1">
    <source>
        <dbReference type="EMBL" id="MBB6068697.1"/>
    </source>
</evidence>
<organism evidence="1 2">
    <name type="scientific">Longimicrobium terrae</name>
    <dbReference type="NCBI Taxonomy" id="1639882"/>
    <lineage>
        <taxon>Bacteria</taxon>
        <taxon>Pseudomonadati</taxon>
        <taxon>Gemmatimonadota</taxon>
        <taxon>Longimicrobiia</taxon>
        <taxon>Longimicrobiales</taxon>
        <taxon>Longimicrobiaceae</taxon>
        <taxon>Longimicrobium</taxon>
    </lineage>
</organism>
<name>A0A841GJF7_9BACT</name>
<proteinExistence type="predicted"/>
<protein>
    <submittedName>
        <fullName evidence="1">Uncharacterized protein</fullName>
    </submittedName>
</protein>
<gene>
    <name evidence="1" type="ORF">HNQ61_000308</name>
</gene>
<dbReference type="Proteomes" id="UP000582837">
    <property type="component" value="Unassembled WGS sequence"/>
</dbReference>
<dbReference type="AlphaFoldDB" id="A0A841GJF7"/>
<accession>A0A841GJF7</accession>
<comment type="caution">
    <text evidence="1">The sequence shown here is derived from an EMBL/GenBank/DDBJ whole genome shotgun (WGS) entry which is preliminary data.</text>
</comment>
<evidence type="ECO:0000313" key="2">
    <source>
        <dbReference type="Proteomes" id="UP000582837"/>
    </source>
</evidence>
<sequence length="33" mass="4002">MMNRMLRRMGLRIRWCRACRAEFVAPLKVPPLE</sequence>